<feature type="compositionally biased region" description="Low complexity" evidence="1">
    <location>
        <begin position="587"/>
        <end position="620"/>
    </location>
</feature>
<evidence type="ECO:0000256" key="1">
    <source>
        <dbReference type="SAM" id="MobiDB-lite"/>
    </source>
</evidence>
<organism evidence="2 3">
    <name type="scientific">Mycena maculata</name>
    <dbReference type="NCBI Taxonomy" id="230809"/>
    <lineage>
        <taxon>Eukaryota</taxon>
        <taxon>Fungi</taxon>
        <taxon>Dikarya</taxon>
        <taxon>Basidiomycota</taxon>
        <taxon>Agaricomycotina</taxon>
        <taxon>Agaricomycetes</taxon>
        <taxon>Agaricomycetidae</taxon>
        <taxon>Agaricales</taxon>
        <taxon>Marasmiineae</taxon>
        <taxon>Mycenaceae</taxon>
        <taxon>Mycena</taxon>
    </lineage>
</organism>
<feature type="compositionally biased region" description="Acidic residues" evidence="1">
    <location>
        <begin position="546"/>
        <end position="568"/>
    </location>
</feature>
<proteinExistence type="predicted"/>
<gene>
    <name evidence="2" type="ORF">DFH07DRAFT_974395</name>
</gene>
<name>A0AAD7H8P1_9AGAR</name>
<protein>
    <submittedName>
        <fullName evidence="2">Uncharacterized protein</fullName>
    </submittedName>
</protein>
<dbReference type="Proteomes" id="UP001215280">
    <property type="component" value="Unassembled WGS sequence"/>
</dbReference>
<feature type="compositionally biased region" description="Basic residues" evidence="1">
    <location>
        <begin position="205"/>
        <end position="217"/>
    </location>
</feature>
<evidence type="ECO:0000313" key="2">
    <source>
        <dbReference type="EMBL" id="KAJ7714700.1"/>
    </source>
</evidence>
<keyword evidence="3" id="KW-1185">Reference proteome</keyword>
<accession>A0AAD7H8P1</accession>
<reference evidence="2" key="1">
    <citation type="submission" date="2023-03" db="EMBL/GenBank/DDBJ databases">
        <title>Massive genome expansion in bonnet fungi (Mycena s.s.) driven by repeated elements and novel gene families across ecological guilds.</title>
        <authorList>
            <consortium name="Lawrence Berkeley National Laboratory"/>
            <person name="Harder C.B."/>
            <person name="Miyauchi S."/>
            <person name="Viragh M."/>
            <person name="Kuo A."/>
            <person name="Thoen E."/>
            <person name="Andreopoulos B."/>
            <person name="Lu D."/>
            <person name="Skrede I."/>
            <person name="Drula E."/>
            <person name="Henrissat B."/>
            <person name="Morin E."/>
            <person name="Kohler A."/>
            <person name="Barry K."/>
            <person name="LaButti K."/>
            <person name="Morin E."/>
            <person name="Salamov A."/>
            <person name="Lipzen A."/>
            <person name="Mereny Z."/>
            <person name="Hegedus B."/>
            <person name="Baldrian P."/>
            <person name="Stursova M."/>
            <person name="Weitz H."/>
            <person name="Taylor A."/>
            <person name="Grigoriev I.V."/>
            <person name="Nagy L.G."/>
            <person name="Martin F."/>
            <person name="Kauserud H."/>
        </authorList>
    </citation>
    <scope>NUCLEOTIDE SEQUENCE</scope>
    <source>
        <strain evidence="2">CBHHK188m</strain>
    </source>
</reference>
<dbReference type="EMBL" id="JARJLG010000364">
    <property type="protein sequence ID" value="KAJ7714700.1"/>
    <property type="molecule type" value="Genomic_DNA"/>
</dbReference>
<feature type="region of interest" description="Disordered" evidence="1">
    <location>
        <begin position="545"/>
        <end position="620"/>
    </location>
</feature>
<feature type="region of interest" description="Disordered" evidence="1">
    <location>
        <begin position="176"/>
        <end position="267"/>
    </location>
</feature>
<comment type="caution">
    <text evidence="2">The sequence shown here is derived from an EMBL/GenBank/DDBJ whole genome shotgun (WGS) entry which is preliminary data.</text>
</comment>
<dbReference type="AlphaFoldDB" id="A0AAD7H8P1"/>
<evidence type="ECO:0000313" key="3">
    <source>
        <dbReference type="Proteomes" id="UP001215280"/>
    </source>
</evidence>
<sequence length="620" mass="68085">MGSPKSKPTATRPKARPKISASALFFNAFNHPLAYSLGLHLLSPDSIIDYSCPELKAVVMGALPVLRYLKRNVDLHDLSEQARVFYGGINRIMERLHTIPTEWYDLCVDEDIYPSDTTSLIKVIPPACTKVSLGPGNHRPLDKAFANFDQTDPTPAQIQGFLNNLPAIPPSLAKKHSFDSADLDAPAPDEAERSGVEAPLDAKPARVRALREKKKARIGSPEALPAKPKKGKKGKEKADSNKIPDAPQRAHCSSGSGTRSRSDKDPDATRISKLIAARVQQAKGSKAGTPVQLNVDLDRNSYNLGDPDDIYLYLIWKKAATPPNRFFSGHPTTMAHRRLDSDTYVENFESLELIDAQKILEVDIGNTLIPEEPCVFCILHHVECVPIAFGHGCLNCFLKGFRYCCHTATMSELIKFHVEFADRFAAASHTTEIIVDQFQRTATRLASITVLYNDASIDFAEAFDHLVRHFNSGVEKFGDEAFASRFSDSSLAVRNHLADLVAQFRGTYKSFKNLDMSDVDFGMPPRPLSTARALIDIAWDPSESVEAVDVDADGDEEVESEEVEEEVEESRPATPPKPVSKPSSRLSATKPSSTSKKPASKPSPSCPPSTRSRAAPKGQE</sequence>